<sequence>MPTHVCMRARSLCSCGYVCEHGTAYMYIGNTFIRLHLVARNSNADVIVTVKRNMR</sequence>
<evidence type="ECO:0000313" key="2">
    <source>
        <dbReference type="Proteomes" id="UP000250275"/>
    </source>
</evidence>
<gene>
    <name evidence="1" type="ORF">WN48_00226</name>
</gene>
<name>A0A310SC36_9HYME</name>
<proteinExistence type="predicted"/>
<keyword evidence="2" id="KW-1185">Reference proteome</keyword>
<dbReference type="EMBL" id="KQ769818">
    <property type="protein sequence ID" value="OAD52813.1"/>
    <property type="molecule type" value="Genomic_DNA"/>
</dbReference>
<dbReference type="Proteomes" id="UP000250275">
    <property type="component" value="Unassembled WGS sequence"/>
</dbReference>
<protein>
    <submittedName>
        <fullName evidence="1">Uncharacterized protein</fullName>
    </submittedName>
</protein>
<organism evidence="1 2">
    <name type="scientific">Eufriesea mexicana</name>
    <dbReference type="NCBI Taxonomy" id="516756"/>
    <lineage>
        <taxon>Eukaryota</taxon>
        <taxon>Metazoa</taxon>
        <taxon>Ecdysozoa</taxon>
        <taxon>Arthropoda</taxon>
        <taxon>Hexapoda</taxon>
        <taxon>Insecta</taxon>
        <taxon>Pterygota</taxon>
        <taxon>Neoptera</taxon>
        <taxon>Endopterygota</taxon>
        <taxon>Hymenoptera</taxon>
        <taxon>Apocrita</taxon>
        <taxon>Aculeata</taxon>
        <taxon>Apoidea</taxon>
        <taxon>Anthophila</taxon>
        <taxon>Apidae</taxon>
        <taxon>Eufriesea</taxon>
    </lineage>
</organism>
<accession>A0A310SC36</accession>
<dbReference type="AlphaFoldDB" id="A0A310SC36"/>
<evidence type="ECO:0000313" key="1">
    <source>
        <dbReference type="EMBL" id="OAD52813.1"/>
    </source>
</evidence>
<reference evidence="1 2" key="1">
    <citation type="submission" date="2015-07" db="EMBL/GenBank/DDBJ databases">
        <title>The genome of Eufriesea mexicana.</title>
        <authorList>
            <person name="Pan H."/>
            <person name="Kapheim K."/>
        </authorList>
    </citation>
    <scope>NUCLEOTIDE SEQUENCE [LARGE SCALE GENOMIC DNA]</scope>
    <source>
        <strain evidence="1">0111107269</strain>
        <tissue evidence="1">Whole body</tissue>
    </source>
</reference>